<dbReference type="RefSeq" id="WP_354699178.1">
    <property type="nucleotide sequence ID" value="NZ_CP114014.1"/>
</dbReference>
<dbReference type="PANTHER" id="PTHR46401">
    <property type="entry name" value="GLYCOSYLTRANSFERASE WBBK-RELATED"/>
    <property type="match status" value="1"/>
</dbReference>
<evidence type="ECO:0000256" key="1">
    <source>
        <dbReference type="ARBA" id="ARBA00022679"/>
    </source>
</evidence>
<dbReference type="EC" id="2.4.1.250" evidence="5"/>
<name>A0AAU7B1V5_9ACTN</name>
<evidence type="ECO:0000313" key="5">
    <source>
        <dbReference type="EMBL" id="XAY07992.1"/>
    </source>
</evidence>
<keyword evidence="5" id="KW-0328">Glycosyltransferase</keyword>
<evidence type="ECO:0000256" key="2">
    <source>
        <dbReference type="SAM" id="MobiDB-lite"/>
    </source>
</evidence>
<evidence type="ECO:0000259" key="4">
    <source>
        <dbReference type="Pfam" id="PF00535"/>
    </source>
</evidence>
<dbReference type="Pfam" id="PF00534">
    <property type="entry name" value="Glycos_transf_1"/>
    <property type="match status" value="1"/>
</dbReference>
<feature type="domain" description="Glycosyltransferase 2-like" evidence="4">
    <location>
        <begin position="21"/>
        <end position="197"/>
    </location>
</feature>
<dbReference type="InterPro" id="IPR029044">
    <property type="entry name" value="Nucleotide-diphossugar_trans"/>
</dbReference>
<feature type="compositionally biased region" description="Acidic residues" evidence="2">
    <location>
        <begin position="790"/>
        <end position="799"/>
    </location>
</feature>
<dbReference type="AlphaFoldDB" id="A0AAU7B1V5"/>
<feature type="region of interest" description="Disordered" evidence="2">
    <location>
        <begin position="744"/>
        <end position="810"/>
    </location>
</feature>
<reference evidence="5" key="1">
    <citation type="submission" date="2022-12" db="EMBL/GenBank/DDBJ databases">
        <title>Paraconexibacter alkalitolerans sp. nov. and Baekduia alba sp. nov., isolated from soil and emended description of the genera Paraconexibacter (Chun et al., 2020) and Baekduia (An et al., 2020).</title>
        <authorList>
            <person name="Vieira S."/>
            <person name="Huber K.J."/>
            <person name="Geppert A."/>
            <person name="Wolf J."/>
            <person name="Neumann-Schaal M."/>
            <person name="Muesken M."/>
            <person name="Overmann J."/>
        </authorList>
    </citation>
    <scope>NUCLEOTIDE SEQUENCE</scope>
    <source>
        <strain evidence="5">AEG42_29</strain>
    </source>
</reference>
<organism evidence="5">
    <name type="scientific">Paraconexibacter sp. AEG42_29</name>
    <dbReference type="NCBI Taxonomy" id="2997339"/>
    <lineage>
        <taxon>Bacteria</taxon>
        <taxon>Bacillati</taxon>
        <taxon>Actinomycetota</taxon>
        <taxon>Thermoleophilia</taxon>
        <taxon>Solirubrobacterales</taxon>
        <taxon>Paraconexibacteraceae</taxon>
        <taxon>Paraconexibacter</taxon>
    </lineage>
</organism>
<dbReference type="InterPro" id="IPR001296">
    <property type="entry name" value="Glyco_trans_1"/>
</dbReference>
<dbReference type="SUPFAM" id="SSF53448">
    <property type="entry name" value="Nucleotide-diphospho-sugar transferases"/>
    <property type="match status" value="1"/>
</dbReference>
<sequence>MALTVLSGGQRLDGPDGSVAVVIPLYNQHELFTQCLTSVLAHTPADVAILVADDASPDTASQTWVQELADGGHLHHDVYWLRAETNSGFVGNCNSAFAATGRADVILLNSDCVVAAGWVEGLRGALASDGSLATATALTNHGSIVSVPVRNTPVAALPQHIPFDKAAREVMDQSRRLYPRLPTAIGHCVLVRRSALDLVGPFDEAFAPGYGEEVDFSQRCIAAGLQHVLADDVLVLHQGGGTFGAGGASKERTATQIAHEKLINIRYPAYRDAVREAESGVANPLARSLAIASAAILGPRVTVDVRCLGPYLTGTQVHALELVHALWRTQGIQLRLFLPDEVGAYAQPVIDSMVGIETLRESDVGDGTRKDPIVHRPFQLSSLRDLSLLDSLGERLVVTHQDLIAYRNPQYFDSPAHWEHYRALTAEALATATMTLFFSQHAADDAEAENLVPANRIRVAHLGVDHQLDGLQIAPRTPPFADRLADAPFLLCVGTSFKHKNRVFAIKLLEALREKHGWNGRLVFCGAHVVRGSSAGLEAEYLASRPELNDAVLDVSAVDESEKRWLFANTAAVVYPTTYEGFGLVPFEAAASGVPCIFAHVSSLMELLPAELATITPWDPSQTAARVLPLLAEGHARAQHVEALRGTAAGLTWDQTAAKTLAAYRDALAFPDRDLARVHRQRIPDARYWGLRHAIGGTGMSLVGPPDPLLPEATQRALAALAKRPKTRGLLLKLLGLLAGAGGKTNGSSATPAAGIPAGSPSVGTPNGATTQVAPPPEAPDLDPAPADPDGIEGLDEVAADPREFRKLTR</sequence>
<dbReference type="PANTHER" id="PTHR46401:SF2">
    <property type="entry name" value="GLYCOSYLTRANSFERASE WBBK-RELATED"/>
    <property type="match status" value="1"/>
</dbReference>
<dbReference type="GO" id="GO:0009103">
    <property type="term" value="P:lipopolysaccharide biosynthetic process"/>
    <property type="evidence" value="ECO:0007669"/>
    <property type="project" value="TreeGrafter"/>
</dbReference>
<gene>
    <name evidence="5" type="primary">mshA_6</name>
    <name evidence="5" type="ORF">DSM112329_04887</name>
</gene>
<dbReference type="Gene3D" id="3.40.50.2000">
    <property type="entry name" value="Glycogen Phosphorylase B"/>
    <property type="match status" value="1"/>
</dbReference>
<feature type="compositionally biased region" description="Polar residues" evidence="2">
    <location>
        <begin position="762"/>
        <end position="773"/>
    </location>
</feature>
<dbReference type="KEGG" id="parq:DSM112329_04887"/>
<dbReference type="Pfam" id="PF00535">
    <property type="entry name" value="Glycos_transf_2"/>
    <property type="match status" value="1"/>
</dbReference>
<dbReference type="InterPro" id="IPR001173">
    <property type="entry name" value="Glyco_trans_2-like"/>
</dbReference>
<evidence type="ECO:0000259" key="3">
    <source>
        <dbReference type="Pfam" id="PF00534"/>
    </source>
</evidence>
<dbReference type="Gene3D" id="3.90.550.10">
    <property type="entry name" value="Spore Coat Polysaccharide Biosynthesis Protein SpsA, Chain A"/>
    <property type="match status" value="1"/>
</dbReference>
<dbReference type="SUPFAM" id="SSF53756">
    <property type="entry name" value="UDP-Glycosyltransferase/glycogen phosphorylase"/>
    <property type="match status" value="1"/>
</dbReference>
<accession>A0AAU7B1V5</accession>
<proteinExistence type="predicted"/>
<dbReference type="EMBL" id="CP114014">
    <property type="protein sequence ID" value="XAY07992.1"/>
    <property type="molecule type" value="Genomic_DNA"/>
</dbReference>
<keyword evidence="1 5" id="KW-0808">Transferase</keyword>
<feature type="domain" description="Glycosyl transferase family 1" evidence="3">
    <location>
        <begin position="486"/>
        <end position="638"/>
    </location>
</feature>
<protein>
    <submittedName>
        <fullName evidence="5">D-inositol-3-phosphate glycosyltransferase</fullName>
        <ecNumber evidence="5">2.4.1.250</ecNumber>
    </submittedName>
</protein>
<dbReference type="GO" id="GO:0102710">
    <property type="term" value="F:D-inositol-3-phosphate glycosyltransferase activity"/>
    <property type="evidence" value="ECO:0007669"/>
    <property type="project" value="UniProtKB-EC"/>
</dbReference>
<feature type="compositionally biased region" description="Basic and acidic residues" evidence="2">
    <location>
        <begin position="800"/>
        <end position="810"/>
    </location>
</feature>